<dbReference type="OrthoDB" id="654191at2759"/>
<dbReference type="PROSITE" id="PS51125">
    <property type="entry name" value="NHL"/>
    <property type="match status" value="2"/>
</dbReference>
<dbReference type="InterPro" id="IPR011042">
    <property type="entry name" value="6-blade_b-propeller_TolB-like"/>
</dbReference>
<proteinExistence type="predicted"/>
<dbReference type="GO" id="GO:0043161">
    <property type="term" value="P:proteasome-mediated ubiquitin-dependent protein catabolic process"/>
    <property type="evidence" value="ECO:0007669"/>
    <property type="project" value="TreeGrafter"/>
</dbReference>
<dbReference type="SUPFAM" id="SSF101898">
    <property type="entry name" value="NHL repeat"/>
    <property type="match status" value="1"/>
</dbReference>
<dbReference type="GeneID" id="109469916"/>
<evidence type="ECO:0000313" key="3">
    <source>
        <dbReference type="Proteomes" id="UP000515135"/>
    </source>
</evidence>
<keyword evidence="1" id="KW-0677">Repeat</keyword>
<evidence type="ECO:0000313" key="4">
    <source>
        <dbReference type="RefSeq" id="XP_019624236.1"/>
    </source>
</evidence>
<gene>
    <name evidence="4" type="primary">LOC109469916</name>
</gene>
<evidence type="ECO:0000256" key="1">
    <source>
        <dbReference type="ARBA" id="ARBA00022737"/>
    </source>
</evidence>
<evidence type="ECO:0000256" key="2">
    <source>
        <dbReference type="PROSITE-ProRule" id="PRU00504"/>
    </source>
</evidence>
<dbReference type="GO" id="GO:0061630">
    <property type="term" value="F:ubiquitin protein ligase activity"/>
    <property type="evidence" value="ECO:0007669"/>
    <property type="project" value="TreeGrafter"/>
</dbReference>
<sequence>MEKGCDVKQEKITFGGWGTVPGKFKSISGVAVSADNEIFVTDELNKRVQVFSIDGTLLRLFPTVLPGESNTMLEARGVALDVAPGYLWVLVSRNRWFFNKEYVVQYSKNGQPIKKFDVSLKSLYPVIAMDERNNKVIVGDKYRIMVLDPNGSRLWSSEVRPAYGISGVTSDRKGNVLLTDGYRTIKKFNPSGVKIFEFGTRGKGEGQLNSPKGICLDTSGRIIVANYLNDRVDMFTSQGEFVRTIAYIKFPEAVAMGPCGVLVVTTPFTHTVTIFPQQMVLP</sequence>
<dbReference type="GO" id="GO:0000209">
    <property type="term" value="P:protein polyubiquitination"/>
    <property type="evidence" value="ECO:0007669"/>
    <property type="project" value="TreeGrafter"/>
</dbReference>
<organism evidence="3 4">
    <name type="scientific">Branchiostoma belcheri</name>
    <name type="common">Amphioxus</name>
    <dbReference type="NCBI Taxonomy" id="7741"/>
    <lineage>
        <taxon>Eukaryota</taxon>
        <taxon>Metazoa</taxon>
        <taxon>Chordata</taxon>
        <taxon>Cephalochordata</taxon>
        <taxon>Leptocardii</taxon>
        <taxon>Amphioxiformes</taxon>
        <taxon>Branchiostomatidae</taxon>
        <taxon>Branchiostoma</taxon>
    </lineage>
</organism>
<keyword evidence="3" id="KW-1185">Reference proteome</keyword>
<dbReference type="PANTHER" id="PTHR24104">
    <property type="entry name" value="E3 UBIQUITIN-PROTEIN LIGASE NHLRC1-RELATED"/>
    <property type="match status" value="1"/>
</dbReference>
<feature type="repeat" description="NHL" evidence="2">
    <location>
        <begin position="195"/>
        <end position="238"/>
    </location>
</feature>
<dbReference type="KEGG" id="bbel:109469916"/>
<protein>
    <submittedName>
        <fullName evidence="4">Tripartite motif-containing protein 2-like</fullName>
    </submittedName>
</protein>
<dbReference type="InterPro" id="IPR050952">
    <property type="entry name" value="TRIM-NHL_E3_ligases"/>
</dbReference>
<dbReference type="RefSeq" id="XP_019624236.1">
    <property type="nucleotide sequence ID" value="XM_019768677.1"/>
</dbReference>
<feature type="repeat" description="NHL" evidence="2">
    <location>
        <begin position="11"/>
        <end position="54"/>
    </location>
</feature>
<dbReference type="PANTHER" id="PTHR24104:SF50">
    <property type="entry name" value="SMP-30_GLUCONOLACTONASE_LRE-LIKE REGION DOMAIN-CONTAINING PROTEIN"/>
    <property type="match status" value="1"/>
</dbReference>
<dbReference type="Gene3D" id="2.120.10.30">
    <property type="entry name" value="TolB, C-terminal domain"/>
    <property type="match status" value="2"/>
</dbReference>
<dbReference type="Proteomes" id="UP000515135">
    <property type="component" value="Unplaced"/>
</dbReference>
<name>A0A6P4Z3T4_BRABE</name>
<dbReference type="FunFam" id="2.120.10.30:FF:000064">
    <property type="entry name" value="Uncharacterized protein"/>
    <property type="match status" value="1"/>
</dbReference>
<dbReference type="InterPro" id="IPR001258">
    <property type="entry name" value="NHL_repeat"/>
</dbReference>
<accession>A0A6P4Z3T4</accession>
<dbReference type="Pfam" id="PF01436">
    <property type="entry name" value="NHL"/>
    <property type="match status" value="1"/>
</dbReference>
<reference evidence="4" key="1">
    <citation type="submission" date="2025-08" db="UniProtKB">
        <authorList>
            <consortium name="RefSeq"/>
        </authorList>
    </citation>
    <scope>IDENTIFICATION</scope>
    <source>
        <tissue evidence="4">Gonad</tissue>
    </source>
</reference>
<dbReference type="AlphaFoldDB" id="A0A6P4Z3T4"/>
<dbReference type="CDD" id="cd05819">
    <property type="entry name" value="NHL"/>
    <property type="match status" value="1"/>
</dbReference>